<dbReference type="PANTHER" id="PTHR23108:SF0">
    <property type="entry name" value="METHYLTRANSFERASE-LIKE PROTEIN 22"/>
    <property type="match status" value="1"/>
</dbReference>
<evidence type="ECO:0000313" key="2">
    <source>
        <dbReference type="Proteomes" id="UP001174909"/>
    </source>
</evidence>
<accession>A0AA35XDB9</accession>
<comment type="caution">
    <text evidence="1">The sequence shown here is derived from an EMBL/GenBank/DDBJ whole genome shotgun (WGS) entry which is preliminary data.</text>
</comment>
<keyword evidence="2" id="KW-1185">Reference proteome</keyword>
<proteinExistence type="predicted"/>
<dbReference type="InterPro" id="IPR029063">
    <property type="entry name" value="SAM-dependent_MTases_sf"/>
</dbReference>
<dbReference type="InterPro" id="IPR038899">
    <property type="entry name" value="METTL22"/>
</dbReference>
<dbReference type="PANTHER" id="PTHR23108">
    <property type="entry name" value="METHYLTRANSFERASE-RELATED"/>
    <property type="match status" value="1"/>
</dbReference>
<dbReference type="InterPro" id="IPR019410">
    <property type="entry name" value="Methyltransf_16"/>
</dbReference>
<keyword evidence="1" id="KW-0808">Transferase</keyword>
<dbReference type="GO" id="GO:0005634">
    <property type="term" value="C:nucleus"/>
    <property type="evidence" value="ECO:0007669"/>
    <property type="project" value="TreeGrafter"/>
</dbReference>
<keyword evidence="1" id="KW-0489">Methyltransferase</keyword>
<dbReference type="Gene3D" id="3.40.50.150">
    <property type="entry name" value="Vaccinia Virus protein VP39"/>
    <property type="match status" value="1"/>
</dbReference>
<gene>
    <name evidence="1" type="ORF">GBAR_LOCUS29117</name>
</gene>
<protein>
    <submittedName>
        <fullName evidence="1">Methyltransferase-like protein 22</fullName>
    </submittedName>
</protein>
<dbReference type="Pfam" id="PF10294">
    <property type="entry name" value="Methyltransf_16"/>
    <property type="match status" value="1"/>
</dbReference>
<organism evidence="1 2">
    <name type="scientific">Geodia barretti</name>
    <name type="common">Barrett's horny sponge</name>
    <dbReference type="NCBI Taxonomy" id="519541"/>
    <lineage>
        <taxon>Eukaryota</taxon>
        <taxon>Metazoa</taxon>
        <taxon>Porifera</taxon>
        <taxon>Demospongiae</taxon>
        <taxon>Heteroscleromorpha</taxon>
        <taxon>Tetractinellida</taxon>
        <taxon>Astrophorina</taxon>
        <taxon>Geodiidae</taxon>
        <taxon>Geodia</taxon>
    </lineage>
</organism>
<dbReference type="Proteomes" id="UP001174909">
    <property type="component" value="Unassembled WGS sequence"/>
</dbReference>
<dbReference type="CDD" id="cd02440">
    <property type="entry name" value="AdoMet_MTases"/>
    <property type="match status" value="1"/>
</dbReference>
<name>A0AA35XDB9_GEOBA</name>
<evidence type="ECO:0000313" key="1">
    <source>
        <dbReference type="EMBL" id="CAI8053244.1"/>
    </source>
</evidence>
<reference evidence="1" key="1">
    <citation type="submission" date="2023-03" db="EMBL/GenBank/DDBJ databases">
        <authorList>
            <person name="Steffen K."/>
            <person name="Cardenas P."/>
        </authorList>
    </citation>
    <scope>NUCLEOTIDE SEQUENCE</scope>
</reference>
<dbReference type="SUPFAM" id="SSF53335">
    <property type="entry name" value="S-adenosyl-L-methionine-dependent methyltransferases"/>
    <property type="match status" value="1"/>
</dbReference>
<dbReference type="EMBL" id="CASHTH010004078">
    <property type="protein sequence ID" value="CAI8053244.1"/>
    <property type="molecule type" value="Genomic_DNA"/>
</dbReference>
<dbReference type="AlphaFoldDB" id="A0AA35XDB9"/>
<dbReference type="GO" id="GO:0008276">
    <property type="term" value="F:protein methyltransferase activity"/>
    <property type="evidence" value="ECO:0007669"/>
    <property type="project" value="InterPro"/>
</dbReference>
<dbReference type="GO" id="GO:0032259">
    <property type="term" value="P:methylation"/>
    <property type="evidence" value="ECO:0007669"/>
    <property type="project" value="UniProtKB-KW"/>
</dbReference>
<sequence length="302" mass="33283">MAGITDTFLSDVHIGTFHTLSDQGTLVTRFSFTLPVPQDGSAAKSQAELDEDGDMIVVRRAQHVILIEHAMSTSLEKVGQQVWRGALLMVDYLIGWGNSRLEDSVVLELGAGTGLVSIVAASKAHHVFCTDTGKSVLELCQRNVETNTTAVGGRSGSIAVRELDWRHPFSESSSAGFCWSQEDMDSLSHVSLILASDVVYDNDLTGAFFSCLARLYSLVSKPPTVLVSLEKRLNFSLEDLAVVGPYYQHFTRCLEHSYTTSKGELAFHAQRISTDFPQCSKYDRVKELEIWELNAIISDETI</sequence>